<comment type="subunit">
    <text evidence="10">Monomer and homodimer.</text>
</comment>
<dbReference type="InterPro" id="IPR040064">
    <property type="entry name" value="MoaA-like"/>
</dbReference>
<comment type="catalytic activity">
    <reaction evidence="10">
        <text>GTP + AH2 + S-adenosyl-L-methionine = (8S)-3',8-cyclo-7,8-dihydroguanosine 5'-triphosphate + 5'-deoxyadenosine + L-methionine + A + H(+)</text>
        <dbReference type="Rhea" id="RHEA:49576"/>
        <dbReference type="ChEBI" id="CHEBI:13193"/>
        <dbReference type="ChEBI" id="CHEBI:15378"/>
        <dbReference type="ChEBI" id="CHEBI:17319"/>
        <dbReference type="ChEBI" id="CHEBI:17499"/>
        <dbReference type="ChEBI" id="CHEBI:37565"/>
        <dbReference type="ChEBI" id="CHEBI:57844"/>
        <dbReference type="ChEBI" id="CHEBI:59789"/>
        <dbReference type="ChEBI" id="CHEBI:131766"/>
        <dbReference type="EC" id="4.1.99.22"/>
    </reaction>
</comment>
<sequence length="344" mass="37006">MDAQQHGAIPGALVDRFGRVARDLRVSLTDRCTLRCSYCMPPEGLDWLPTEQTLTDAEVSRLCRIGVERLGIRTIRFTGGEPLLRRGLESIVAEAASLRTDQGVTPELALTTNGLGLARRAQALADAGLTRVNVSLDTPDAEHYARITHRDRLPDVLAGIAAAQRAGLTPVKVNAVLLRGVNDTDAPALLDFCLDAGVQLRFIEQMPIGPLEAWRRGRLITADDILALLGRTHRLSPAPVDDPHAPARLWHVNGDPARTVGIIASVSAPFCEACDRTRLTADGQLRSCLFSTGETDLRGPLRAGADDAALARAWQDAMWAKPAAHGLDSAEFATPSRTMSRIGG</sequence>
<feature type="binding site" evidence="10">
    <location>
        <position position="111"/>
    </location>
    <ligand>
        <name>GTP</name>
        <dbReference type="ChEBI" id="CHEBI:37565"/>
    </ligand>
</feature>
<dbReference type="PROSITE" id="PS51918">
    <property type="entry name" value="RADICAL_SAM"/>
    <property type="match status" value="1"/>
</dbReference>
<dbReference type="OrthoDB" id="9763993at2"/>
<feature type="binding site" evidence="10">
    <location>
        <position position="271"/>
    </location>
    <ligand>
        <name>[4Fe-4S] cluster</name>
        <dbReference type="ChEBI" id="CHEBI:49883"/>
        <label>2</label>
        <note>4Fe-4S-substrate</note>
    </ligand>
</feature>
<evidence type="ECO:0000256" key="8">
    <source>
        <dbReference type="ARBA" id="ARBA00023150"/>
    </source>
</evidence>
<evidence type="ECO:0000259" key="11">
    <source>
        <dbReference type="PROSITE" id="PS51918"/>
    </source>
</evidence>
<feature type="binding site" evidence="10">
    <location>
        <position position="32"/>
    </location>
    <ligand>
        <name>[4Fe-4S] cluster</name>
        <dbReference type="ChEBI" id="CHEBI:49883"/>
        <label>1</label>
        <note>4Fe-4S-S-AdoMet</note>
    </ligand>
</feature>
<dbReference type="GO" id="GO:0051539">
    <property type="term" value="F:4 iron, 4 sulfur cluster binding"/>
    <property type="evidence" value="ECO:0007669"/>
    <property type="project" value="UniProtKB-UniRule"/>
</dbReference>
<feature type="binding site" evidence="10">
    <location>
        <position position="172"/>
    </location>
    <ligand>
        <name>GTP</name>
        <dbReference type="ChEBI" id="CHEBI:37565"/>
    </ligand>
</feature>
<dbReference type="RefSeq" id="WP_119716497.1">
    <property type="nucleotide sequence ID" value="NZ_OMOH01000013.1"/>
</dbReference>
<dbReference type="SFLD" id="SFLDS00029">
    <property type="entry name" value="Radical_SAM"/>
    <property type="match status" value="1"/>
</dbReference>
<keyword evidence="2 10" id="KW-0949">S-adenosyl-L-methionine</keyword>
<dbReference type="GO" id="GO:1904047">
    <property type="term" value="F:S-adenosyl-L-methionine binding"/>
    <property type="evidence" value="ECO:0007669"/>
    <property type="project" value="UniProtKB-UniRule"/>
</dbReference>
<dbReference type="InterPro" id="IPR007197">
    <property type="entry name" value="rSAM"/>
</dbReference>
<feature type="binding site" evidence="10">
    <location>
        <begin position="276"/>
        <end position="278"/>
    </location>
    <ligand>
        <name>GTP</name>
        <dbReference type="ChEBI" id="CHEBI:37565"/>
    </ligand>
</feature>
<keyword evidence="5 10" id="KW-0408">Iron</keyword>
<dbReference type="CDD" id="cd01335">
    <property type="entry name" value="Radical_SAM"/>
    <property type="match status" value="1"/>
</dbReference>
<feature type="binding site" evidence="10">
    <location>
        <position position="38"/>
    </location>
    <ligand>
        <name>S-adenosyl-L-methionine</name>
        <dbReference type="ChEBI" id="CHEBI:59789"/>
    </ligand>
</feature>
<evidence type="ECO:0000256" key="3">
    <source>
        <dbReference type="ARBA" id="ARBA00022723"/>
    </source>
</evidence>
<dbReference type="InterPro" id="IPR013785">
    <property type="entry name" value="Aldolase_TIM"/>
</dbReference>
<keyword evidence="3 10" id="KW-0479">Metal-binding</keyword>
<evidence type="ECO:0000256" key="4">
    <source>
        <dbReference type="ARBA" id="ARBA00022741"/>
    </source>
</evidence>
<dbReference type="HAMAP" id="MF_01225_B">
    <property type="entry name" value="MoaA_B"/>
    <property type="match status" value="1"/>
</dbReference>
<dbReference type="InterPro" id="IPR006638">
    <property type="entry name" value="Elp3/MiaA/NifB-like_rSAM"/>
</dbReference>
<dbReference type="Proteomes" id="UP000265962">
    <property type="component" value="Unassembled WGS sequence"/>
</dbReference>
<evidence type="ECO:0000313" key="13">
    <source>
        <dbReference type="Proteomes" id="UP000265962"/>
    </source>
</evidence>
<dbReference type="SFLD" id="SFLDG01067">
    <property type="entry name" value="SPASM/twitch_domain_containing"/>
    <property type="match status" value="1"/>
</dbReference>
<dbReference type="SMART" id="SM00729">
    <property type="entry name" value="Elp3"/>
    <property type="match status" value="1"/>
</dbReference>
<feature type="binding site" evidence="10">
    <location>
        <position position="206"/>
    </location>
    <ligand>
        <name>S-adenosyl-L-methionine</name>
        <dbReference type="ChEBI" id="CHEBI:59789"/>
    </ligand>
</feature>
<evidence type="ECO:0000313" key="12">
    <source>
        <dbReference type="EMBL" id="SPF69411.1"/>
    </source>
</evidence>
<dbReference type="GO" id="GO:0006777">
    <property type="term" value="P:Mo-molybdopterin cofactor biosynthetic process"/>
    <property type="evidence" value="ECO:0007669"/>
    <property type="project" value="UniProtKB-UniRule"/>
</dbReference>
<evidence type="ECO:0000256" key="2">
    <source>
        <dbReference type="ARBA" id="ARBA00022691"/>
    </source>
</evidence>
<dbReference type="InterPro" id="IPR010505">
    <property type="entry name" value="MoaA_twitch"/>
</dbReference>
<feature type="binding site" evidence="10">
    <location>
        <position position="80"/>
    </location>
    <ligand>
        <name>S-adenosyl-L-methionine</name>
        <dbReference type="ChEBI" id="CHEBI:59789"/>
    </ligand>
</feature>
<evidence type="ECO:0000256" key="6">
    <source>
        <dbReference type="ARBA" id="ARBA00023014"/>
    </source>
</evidence>
<comment type="pathway">
    <text evidence="10">Cofactor biosynthesis; molybdopterin biosynthesis.</text>
</comment>
<feature type="binding site" evidence="10">
    <location>
        <position position="288"/>
    </location>
    <ligand>
        <name>[4Fe-4S] cluster</name>
        <dbReference type="ChEBI" id="CHEBI:49883"/>
        <label>2</label>
        <note>4Fe-4S-substrate</note>
    </ligand>
</feature>
<dbReference type="PANTHER" id="PTHR22960">
    <property type="entry name" value="MOLYBDOPTERIN COFACTOR SYNTHESIS PROTEIN A"/>
    <property type="match status" value="1"/>
</dbReference>
<keyword evidence="6 10" id="KW-0411">Iron-sulfur</keyword>
<feature type="binding site" evidence="10">
    <location>
        <position position="39"/>
    </location>
    <ligand>
        <name>[4Fe-4S] cluster</name>
        <dbReference type="ChEBI" id="CHEBI:49883"/>
        <label>1</label>
        <note>4Fe-4S-S-AdoMet</note>
    </ligand>
</feature>
<feature type="binding site" evidence="10">
    <location>
        <position position="25"/>
    </location>
    <ligand>
        <name>GTP</name>
        <dbReference type="ChEBI" id="CHEBI:37565"/>
    </ligand>
</feature>
<dbReference type="GO" id="GO:0005525">
    <property type="term" value="F:GTP binding"/>
    <property type="evidence" value="ECO:0007669"/>
    <property type="project" value="UniProtKB-UniRule"/>
</dbReference>
<evidence type="ECO:0000256" key="9">
    <source>
        <dbReference type="ARBA" id="ARBA00023239"/>
    </source>
</evidence>
<dbReference type="GO" id="GO:0061799">
    <property type="term" value="F:cyclic pyranopterin monophosphate synthase activity"/>
    <property type="evidence" value="ECO:0007669"/>
    <property type="project" value="TreeGrafter"/>
</dbReference>
<evidence type="ECO:0000256" key="5">
    <source>
        <dbReference type="ARBA" id="ARBA00023004"/>
    </source>
</evidence>
<accession>A0A375I3D9</accession>
<dbReference type="InterPro" id="IPR013483">
    <property type="entry name" value="MoaA"/>
</dbReference>
<dbReference type="UniPathway" id="UPA00344"/>
<comment type="similarity">
    <text evidence="10">Belongs to the radical SAM superfamily. MoaA family.</text>
</comment>
<feature type="binding site" evidence="10">
    <location>
        <position position="36"/>
    </location>
    <ligand>
        <name>[4Fe-4S] cluster</name>
        <dbReference type="ChEBI" id="CHEBI:49883"/>
        <label>1</label>
        <note>4Fe-4S-S-AdoMet</note>
    </ligand>
</feature>
<keyword evidence="1 10" id="KW-0004">4Fe-4S</keyword>
<dbReference type="Pfam" id="PF04055">
    <property type="entry name" value="Radical_SAM"/>
    <property type="match status" value="1"/>
</dbReference>
<feature type="binding site" evidence="10">
    <location>
        <position position="76"/>
    </location>
    <ligand>
        <name>GTP</name>
        <dbReference type="ChEBI" id="CHEBI:37565"/>
    </ligand>
</feature>
<feature type="binding site" evidence="10">
    <location>
        <position position="274"/>
    </location>
    <ligand>
        <name>[4Fe-4S] cluster</name>
        <dbReference type="ChEBI" id="CHEBI:49883"/>
        <label>2</label>
        <note>4Fe-4S-substrate</note>
    </ligand>
</feature>
<dbReference type="Gene3D" id="3.20.20.70">
    <property type="entry name" value="Aldolase class I"/>
    <property type="match status" value="1"/>
</dbReference>
<name>A0A375I3D9_9ACTN</name>
<keyword evidence="4 10" id="KW-0547">Nucleotide-binding</keyword>
<dbReference type="AlphaFoldDB" id="A0A375I3D9"/>
<dbReference type="GO" id="GO:0046872">
    <property type="term" value="F:metal ion binding"/>
    <property type="evidence" value="ECO:0007669"/>
    <property type="project" value="UniProtKB-KW"/>
</dbReference>
<dbReference type="EC" id="4.1.99.22" evidence="10"/>
<dbReference type="CDD" id="cd21117">
    <property type="entry name" value="Twitch_MoaA"/>
    <property type="match status" value="1"/>
</dbReference>
<protein>
    <recommendedName>
        <fullName evidence="10">GTP 3',8-cyclase</fullName>
        <ecNumber evidence="10">4.1.99.22</ecNumber>
    </recommendedName>
    <alternativeName>
        <fullName evidence="10">Molybdenum cofactor biosynthesis protein A</fullName>
    </alternativeName>
</protein>
<reference evidence="13" key="1">
    <citation type="submission" date="2018-02" db="EMBL/GenBank/DDBJ databases">
        <authorList>
            <person name="Hornung B."/>
        </authorList>
    </citation>
    <scope>NUCLEOTIDE SEQUENCE [LARGE SCALE GENOMIC DNA]</scope>
</reference>
<dbReference type="SFLD" id="SFLDG01383">
    <property type="entry name" value="cyclic_pyranopterin_phosphate"/>
    <property type="match status" value="1"/>
</dbReference>
<evidence type="ECO:0000256" key="7">
    <source>
        <dbReference type="ARBA" id="ARBA00023134"/>
    </source>
</evidence>
<dbReference type="SFLD" id="SFLDG01386">
    <property type="entry name" value="main_SPASM_domain-containing"/>
    <property type="match status" value="1"/>
</dbReference>
<feature type="binding site" evidence="10">
    <location>
        <position position="135"/>
    </location>
    <ligand>
        <name>S-adenosyl-L-methionine</name>
        <dbReference type="ChEBI" id="CHEBI:59789"/>
    </ligand>
</feature>
<evidence type="ECO:0000256" key="1">
    <source>
        <dbReference type="ARBA" id="ARBA00022485"/>
    </source>
</evidence>
<dbReference type="SUPFAM" id="SSF102114">
    <property type="entry name" value="Radical SAM enzymes"/>
    <property type="match status" value="1"/>
</dbReference>
<dbReference type="Pfam" id="PF06463">
    <property type="entry name" value="Mob_synth_C"/>
    <property type="match status" value="1"/>
</dbReference>
<dbReference type="InterPro" id="IPR050105">
    <property type="entry name" value="MoCo_biosynth_MoaA/MoaC"/>
</dbReference>
<evidence type="ECO:0000256" key="10">
    <source>
        <dbReference type="HAMAP-Rule" id="MF_01225"/>
    </source>
</evidence>
<keyword evidence="8 10" id="KW-0501">Molybdenum cofactor biosynthesis</keyword>
<organism evidence="12 13">
    <name type="scientific">Propionibacterium ruminifibrarum</name>
    <dbReference type="NCBI Taxonomy" id="1962131"/>
    <lineage>
        <taxon>Bacteria</taxon>
        <taxon>Bacillati</taxon>
        <taxon>Actinomycetota</taxon>
        <taxon>Actinomycetes</taxon>
        <taxon>Propionibacteriales</taxon>
        <taxon>Propionibacteriaceae</taxon>
        <taxon>Propionibacterium</taxon>
    </lineage>
</organism>
<comment type="function">
    <text evidence="10">Catalyzes the cyclization of GTP to (8S)-3',8-cyclo-7,8-dihydroguanosine 5'-triphosphate.</text>
</comment>
<feature type="domain" description="Radical SAM core" evidence="11">
    <location>
        <begin position="16"/>
        <end position="236"/>
    </location>
</feature>
<keyword evidence="9 10" id="KW-0456">Lyase</keyword>
<dbReference type="InterPro" id="IPR058240">
    <property type="entry name" value="rSAM_sf"/>
</dbReference>
<dbReference type="NCBIfam" id="TIGR02666">
    <property type="entry name" value="moaA"/>
    <property type="match status" value="1"/>
</dbReference>
<keyword evidence="7 10" id="KW-0342">GTP-binding</keyword>
<keyword evidence="13" id="KW-1185">Reference proteome</keyword>
<comment type="cofactor">
    <cofactor evidence="10">
        <name>[4Fe-4S] cluster</name>
        <dbReference type="ChEBI" id="CHEBI:49883"/>
    </cofactor>
    <text evidence="10">Binds 2 [4Fe-4S] clusters. Binds 1 [4Fe-4S] cluster coordinated with 3 cysteines and an exchangeable S-adenosyl-L-methionine and 1 [4Fe-4S] cluster coordinated with 3 cysteines and the GTP-derived substrate.</text>
</comment>
<gene>
    <name evidence="10" type="primary">moaA</name>
    <name evidence="12" type="ORF">PROPJV5_2360</name>
</gene>
<dbReference type="EMBL" id="OMOH01000013">
    <property type="protein sequence ID" value="SPF69411.1"/>
    <property type="molecule type" value="Genomic_DNA"/>
</dbReference>
<dbReference type="PANTHER" id="PTHR22960:SF0">
    <property type="entry name" value="MOLYBDENUM COFACTOR BIOSYNTHESIS PROTEIN 1"/>
    <property type="match status" value="1"/>
</dbReference>
<proteinExistence type="inferred from homology"/>
<dbReference type="GO" id="GO:0061798">
    <property type="term" value="F:GTP 3',8'-cyclase activity"/>
    <property type="evidence" value="ECO:0007669"/>
    <property type="project" value="UniProtKB-UniRule"/>
</dbReference>